<dbReference type="InterPro" id="IPR045345">
    <property type="entry name" value="Gag_p24_C"/>
</dbReference>
<protein>
    <recommendedName>
        <fullName evidence="2">ribonuclease H</fullName>
        <ecNumber evidence="2">3.1.26.4</ecNumber>
    </recommendedName>
</protein>
<keyword evidence="7" id="KW-0378">Hydrolase</keyword>
<keyword evidence="3" id="KW-0808">Transferase</keyword>
<dbReference type="Proteomes" id="UP000269221">
    <property type="component" value="Unassembled WGS sequence"/>
</dbReference>
<evidence type="ECO:0000256" key="2">
    <source>
        <dbReference type="ARBA" id="ARBA00012180"/>
    </source>
</evidence>
<evidence type="ECO:0000256" key="9">
    <source>
        <dbReference type="ARBA" id="ARBA00022918"/>
    </source>
</evidence>
<dbReference type="Gene3D" id="3.10.10.10">
    <property type="entry name" value="HIV Type 1 Reverse Transcriptase, subunit A, domain 1"/>
    <property type="match status" value="1"/>
</dbReference>
<dbReference type="STRING" id="333673.A0A3M0K1F1"/>
<name>A0A3M0K1F1_HIRRU</name>
<keyword evidence="13" id="KW-1185">Reference proteome</keyword>
<dbReference type="PANTHER" id="PTHR41694:SF3">
    <property type="entry name" value="RNA-DIRECTED DNA POLYMERASE-RELATED"/>
    <property type="match status" value="1"/>
</dbReference>
<evidence type="ECO:0000256" key="8">
    <source>
        <dbReference type="ARBA" id="ARBA00022884"/>
    </source>
</evidence>
<keyword evidence="5" id="KW-0540">Nuclease</keyword>
<dbReference type="InterPro" id="IPR043128">
    <property type="entry name" value="Rev_trsase/Diguanyl_cyclase"/>
</dbReference>
<evidence type="ECO:0000256" key="10">
    <source>
        <dbReference type="ARBA" id="ARBA00022932"/>
    </source>
</evidence>
<dbReference type="Gene3D" id="3.30.70.270">
    <property type="match status" value="2"/>
</dbReference>
<dbReference type="GO" id="GO:0016032">
    <property type="term" value="P:viral process"/>
    <property type="evidence" value="ECO:0007669"/>
    <property type="project" value="InterPro"/>
</dbReference>
<evidence type="ECO:0000313" key="12">
    <source>
        <dbReference type="EMBL" id="RMC05084.1"/>
    </source>
</evidence>
<dbReference type="SUPFAM" id="SSF56672">
    <property type="entry name" value="DNA/RNA polymerases"/>
    <property type="match status" value="1"/>
</dbReference>
<dbReference type="PANTHER" id="PTHR41694">
    <property type="entry name" value="ENDOGENOUS RETROVIRUS GROUP K MEMBER POL PROTEIN"/>
    <property type="match status" value="1"/>
</dbReference>
<evidence type="ECO:0000256" key="6">
    <source>
        <dbReference type="ARBA" id="ARBA00022759"/>
    </source>
</evidence>
<dbReference type="AlphaFoldDB" id="A0A3M0K1F1"/>
<keyword evidence="8" id="KW-0694">RNA-binding</keyword>
<dbReference type="SUPFAM" id="SSF47353">
    <property type="entry name" value="Retrovirus capsid dimerization domain-like"/>
    <property type="match status" value="1"/>
</dbReference>
<dbReference type="SUPFAM" id="SSF47943">
    <property type="entry name" value="Retrovirus capsid protein, N-terminal core domain"/>
    <property type="match status" value="1"/>
</dbReference>
<dbReference type="GO" id="GO:0003964">
    <property type="term" value="F:RNA-directed DNA polymerase activity"/>
    <property type="evidence" value="ECO:0007669"/>
    <property type="project" value="UniProtKB-KW"/>
</dbReference>
<keyword evidence="9" id="KW-0695">RNA-directed DNA polymerase</keyword>
<dbReference type="OrthoDB" id="6773263at2759"/>
<dbReference type="EMBL" id="QRBI01000123">
    <property type="protein sequence ID" value="RMC05084.1"/>
    <property type="molecule type" value="Genomic_DNA"/>
</dbReference>
<feature type="domain" description="Reverse transcriptase" evidence="11">
    <location>
        <begin position="245"/>
        <end position="434"/>
    </location>
</feature>
<proteinExistence type="inferred from homology"/>
<dbReference type="GO" id="GO:0003887">
    <property type="term" value="F:DNA-directed DNA polymerase activity"/>
    <property type="evidence" value="ECO:0007669"/>
    <property type="project" value="UniProtKB-KW"/>
</dbReference>
<dbReference type="EC" id="3.1.26.4" evidence="2"/>
<dbReference type="Pfam" id="PF00078">
    <property type="entry name" value="RVT_1"/>
    <property type="match status" value="1"/>
</dbReference>
<evidence type="ECO:0000256" key="7">
    <source>
        <dbReference type="ARBA" id="ARBA00022801"/>
    </source>
</evidence>
<organism evidence="12 13">
    <name type="scientific">Hirundo rustica rustica</name>
    <dbReference type="NCBI Taxonomy" id="333673"/>
    <lineage>
        <taxon>Eukaryota</taxon>
        <taxon>Metazoa</taxon>
        <taxon>Chordata</taxon>
        <taxon>Craniata</taxon>
        <taxon>Vertebrata</taxon>
        <taxon>Euteleostomi</taxon>
        <taxon>Archelosauria</taxon>
        <taxon>Archosauria</taxon>
        <taxon>Dinosauria</taxon>
        <taxon>Saurischia</taxon>
        <taxon>Theropoda</taxon>
        <taxon>Coelurosauria</taxon>
        <taxon>Aves</taxon>
        <taxon>Neognathae</taxon>
        <taxon>Neoaves</taxon>
        <taxon>Telluraves</taxon>
        <taxon>Australaves</taxon>
        <taxon>Passeriformes</taxon>
        <taxon>Sylvioidea</taxon>
        <taxon>Hirundinidae</taxon>
        <taxon>Hirundo</taxon>
    </lineage>
</organism>
<dbReference type="InterPro" id="IPR008919">
    <property type="entry name" value="Retrov_capsid_N"/>
</dbReference>
<evidence type="ECO:0000256" key="4">
    <source>
        <dbReference type="ARBA" id="ARBA00022695"/>
    </source>
</evidence>
<evidence type="ECO:0000256" key="5">
    <source>
        <dbReference type="ARBA" id="ARBA00022722"/>
    </source>
</evidence>
<evidence type="ECO:0000256" key="1">
    <source>
        <dbReference type="ARBA" id="ARBA00010879"/>
    </source>
</evidence>
<dbReference type="Pfam" id="PF19317">
    <property type="entry name" value="Gag_p24_C"/>
    <property type="match status" value="1"/>
</dbReference>
<dbReference type="PROSITE" id="PS50878">
    <property type="entry name" value="RT_POL"/>
    <property type="match status" value="1"/>
</dbReference>
<reference evidence="12 13" key="1">
    <citation type="submission" date="2018-07" db="EMBL/GenBank/DDBJ databases">
        <title>A high quality draft genome assembly of the barn swallow (H. rustica rustica).</title>
        <authorList>
            <person name="Formenti G."/>
            <person name="Chiara M."/>
            <person name="Poveda L."/>
            <person name="Francoijs K.-J."/>
            <person name="Bonisoli-Alquati A."/>
            <person name="Canova L."/>
            <person name="Gianfranceschi L."/>
            <person name="Horner D.S."/>
            <person name="Saino N."/>
        </authorList>
    </citation>
    <scope>NUCLEOTIDE SEQUENCE [LARGE SCALE GENOMIC DNA]</scope>
    <source>
        <strain evidence="12">Chelidonia</strain>
        <tissue evidence="12">Blood</tissue>
    </source>
</reference>
<dbReference type="InterPro" id="IPR010661">
    <property type="entry name" value="RVT_thumb"/>
</dbReference>
<evidence type="ECO:0000313" key="13">
    <source>
        <dbReference type="Proteomes" id="UP000269221"/>
    </source>
</evidence>
<keyword evidence="10" id="KW-0239">DNA-directed DNA polymerase</keyword>
<gene>
    <name evidence="12" type="ORF">DUI87_18266</name>
</gene>
<keyword evidence="6" id="KW-0255">Endonuclease</keyword>
<dbReference type="InterPro" id="IPR043502">
    <property type="entry name" value="DNA/RNA_pol_sf"/>
</dbReference>
<dbReference type="InterPro" id="IPR000477">
    <property type="entry name" value="RT_dom"/>
</dbReference>
<accession>A0A3M0K1F1</accession>
<dbReference type="Gene3D" id="1.10.375.10">
    <property type="entry name" value="Human Immunodeficiency Virus Type 1 Capsid Protein"/>
    <property type="match status" value="1"/>
</dbReference>
<keyword evidence="4" id="KW-0548">Nucleotidyltransferase</keyword>
<evidence type="ECO:0000256" key="3">
    <source>
        <dbReference type="ARBA" id="ARBA00022679"/>
    </source>
</evidence>
<dbReference type="Pfam" id="PF06817">
    <property type="entry name" value="RVT_thumb"/>
    <property type="match status" value="1"/>
</dbReference>
<dbReference type="GO" id="GO:0004523">
    <property type="term" value="F:RNA-DNA hybrid ribonuclease activity"/>
    <property type="evidence" value="ECO:0007669"/>
    <property type="project" value="UniProtKB-EC"/>
</dbReference>
<dbReference type="GO" id="GO:0035613">
    <property type="term" value="F:RNA stem-loop binding"/>
    <property type="evidence" value="ECO:0007669"/>
    <property type="project" value="TreeGrafter"/>
</dbReference>
<sequence length="695" mass="78765">MGQQLSSPVPALAPVTYRNSHGGHNIRAIYHPFPQATIRDLCKAHKRYGRDSPYFRGLLPTDLSGAVVVPADLKQLFSCFLNSTEYRLWEGARKQLLRDTLPCLLNNVETRVDDHGNPLTLDHIAGEGQWTVATDQVAIPQQCLHVVKEAALTAFFGMQPHGPVVPYSKMRQGPSESFTDFVEQLTRAIEVQVKNEGAPEGILGEIAFPNSNYLCCAAILSLPLDPPPTVQDILQVLEELVEEQLAKGHIVETTSPWNSPVFIIRKPGKDKWRLLQDLRQINNVIEDTGSLQPGMPSPTMLPQHWKLAVIDIKDCFFQIPLHPDDAPRFAFLVPTINREALRKRYHWRVLPQGMKVSLIICQWYVASLLSPVHVAAEKAIIHHYMDDVLVCAPTDDVLSHALDLTINALVVAGFELQEDKVQRMPPWRYLGLEIGKQTIVPQKLEIKAKIKTLADVHQLCGALNWVRPWLGLTTEDLAPLFNLLKGGEELSSPRELTPEAKNTLEKVQHLMSTRQAHQCDPDLPFKFIIMGKLPHLHGVIFQWRNNIKMDQGREDPLLIIQWVFLSHQRSKRMTRPQELVAELIQKARVRIRELAGCDFECIHIPIGLRSGQITKVILEHLLQENEALQIALDSFTRQILIHRPAHKIFNQDAKFTLSLKSVRSRKHLEALTVFTDESGRSHKSVMTWKDPQTQQ</sequence>
<dbReference type="Pfam" id="PF00607">
    <property type="entry name" value="Gag_p24"/>
    <property type="match status" value="1"/>
</dbReference>
<comment type="caution">
    <text evidence="12">The sequence shown here is derived from an EMBL/GenBank/DDBJ whole genome shotgun (WGS) entry which is preliminary data.</text>
</comment>
<comment type="similarity">
    <text evidence="1">Belongs to the beta type-B retroviral polymerase family. HERV class-II K(HML-2) pol subfamily.</text>
</comment>
<evidence type="ECO:0000259" key="11">
    <source>
        <dbReference type="PROSITE" id="PS50878"/>
    </source>
</evidence>